<dbReference type="GO" id="GO:0005524">
    <property type="term" value="F:ATP binding"/>
    <property type="evidence" value="ECO:0007669"/>
    <property type="project" value="UniProtKB-UniRule"/>
</dbReference>
<evidence type="ECO:0000256" key="8">
    <source>
        <dbReference type="ARBA" id="ARBA00023146"/>
    </source>
</evidence>
<comment type="subcellular location">
    <subcellularLocation>
        <location evidence="1 12">Cytoplasm</location>
    </subcellularLocation>
</comment>
<comment type="domain">
    <text evidence="12">Consists of three domains: the N-terminal catalytic domain, the editing domain and the C-terminal anticodon-binding domain.</text>
</comment>
<evidence type="ECO:0000256" key="11">
    <source>
        <dbReference type="ARBA" id="ARBA00060755"/>
    </source>
</evidence>
<dbReference type="FunFam" id="3.30.930.10:FF:000065">
    <property type="entry name" value="Proline--tRNA ligase"/>
    <property type="match status" value="1"/>
</dbReference>
<dbReference type="Pfam" id="PF04073">
    <property type="entry name" value="tRNA_edit"/>
    <property type="match status" value="1"/>
</dbReference>
<keyword evidence="6 12" id="KW-0067">ATP-binding</keyword>
<keyword evidence="8 12" id="KW-0030">Aminoacyl-tRNA synthetase</keyword>
<evidence type="ECO:0000256" key="6">
    <source>
        <dbReference type="ARBA" id="ARBA00022840"/>
    </source>
</evidence>
<evidence type="ECO:0000256" key="10">
    <source>
        <dbReference type="ARBA" id="ARBA00053664"/>
    </source>
</evidence>
<evidence type="ECO:0000256" key="9">
    <source>
        <dbReference type="ARBA" id="ARBA00047671"/>
    </source>
</evidence>
<dbReference type="InterPro" id="IPR033730">
    <property type="entry name" value="ProRS_core_prok"/>
</dbReference>
<dbReference type="SUPFAM" id="SSF55826">
    <property type="entry name" value="YbaK/ProRS associated domain"/>
    <property type="match status" value="1"/>
</dbReference>
<dbReference type="InterPro" id="IPR023717">
    <property type="entry name" value="Pro-tRNA-Synthase_IIa_type1"/>
</dbReference>
<dbReference type="InterPro" id="IPR004500">
    <property type="entry name" value="Pro-tRNA-synth_IIa_bac-type"/>
</dbReference>
<organism evidence="14">
    <name type="scientific">Pseudothermotoga hypogea</name>
    <dbReference type="NCBI Taxonomy" id="57487"/>
    <lineage>
        <taxon>Bacteria</taxon>
        <taxon>Thermotogati</taxon>
        <taxon>Thermotogota</taxon>
        <taxon>Thermotogae</taxon>
        <taxon>Thermotogales</taxon>
        <taxon>Thermotogaceae</taxon>
        <taxon>Pseudothermotoga</taxon>
    </lineage>
</organism>
<dbReference type="SUPFAM" id="SSF55681">
    <property type="entry name" value="Class II aaRS and biotin synthetases"/>
    <property type="match status" value="1"/>
</dbReference>
<dbReference type="NCBIfam" id="TIGR00409">
    <property type="entry name" value="proS_fam_II"/>
    <property type="match status" value="1"/>
</dbReference>
<dbReference type="HAMAP" id="MF_01569">
    <property type="entry name" value="Pro_tRNA_synth_type1"/>
    <property type="match status" value="1"/>
</dbReference>
<keyword evidence="4 12" id="KW-0436">Ligase</keyword>
<evidence type="ECO:0000256" key="3">
    <source>
        <dbReference type="ARBA" id="ARBA00022490"/>
    </source>
</evidence>
<name>A0A832MNN6_9THEM</name>
<dbReference type="Pfam" id="PF00587">
    <property type="entry name" value="tRNA-synt_2b"/>
    <property type="match status" value="1"/>
</dbReference>
<keyword evidence="7 12" id="KW-0648">Protein biosynthesis</keyword>
<keyword evidence="5 12" id="KW-0547">Nucleotide-binding</keyword>
<dbReference type="InterPro" id="IPR006195">
    <property type="entry name" value="aa-tRNA-synth_II"/>
</dbReference>
<evidence type="ECO:0000259" key="13">
    <source>
        <dbReference type="PROSITE" id="PS50862"/>
    </source>
</evidence>
<dbReference type="CDD" id="cd04334">
    <property type="entry name" value="ProRS-INS"/>
    <property type="match status" value="1"/>
</dbReference>
<keyword evidence="3 12" id="KW-0963">Cytoplasm</keyword>
<dbReference type="EC" id="6.1.1.15" evidence="12"/>
<dbReference type="GO" id="GO:0005829">
    <property type="term" value="C:cytosol"/>
    <property type="evidence" value="ECO:0007669"/>
    <property type="project" value="TreeGrafter"/>
</dbReference>
<gene>
    <name evidence="12" type="primary">proS</name>
    <name evidence="14" type="ORF">ENW55_10155</name>
</gene>
<dbReference type="CDD" id="cd00779">
    <property type="entry name" value="ProRS_core_prok"/>
    <property type="match status" value="1"/>
</dbReference>
<dbReference type="Gene3D" id="3.40.50.800">
    <property type="entry name" value="Anticodon-binding domain"/>
    <property type="match status" value="1"/>
</dbReference>
<dbReference type="InterPro" id="IPR036621">
    <property type="entry name" value="Anticodon-bd_dom_sf"/>
</dbReference>
<evidence type="ECO:0000256" key="7">
    <source>
        <dbReference type="ARBA" id="ARBA00022917"/>
    </source>
</evidence>
<dbReference type="GO" id="GO:0004827">
    <property type="term" value="F:proline-tRNA ligase activity"/>
    <property type="evidence" value="ECO:0007669"/>
    <property type="project" value="UniProtKB-UniRule"/>
</dbReference>
<dbReference type="InterPro" id="IPR007214">
    <property type="entry name" value="YbaK/aa-tRNA-synth-assoc-dom"/>
</dbReference>
<protein>
    <recommendedName>
        <fullName evidence="12">Proline--tRNA ligase</fullName>
        <ecNumber evidence="12">6.1.1.15</ecNumber>
    </recommendedName>
    <alternativeName>
        <fullName evidence="12">Prolyl-tRNA synthetase</fullName>
        <shortName evidence="12">ProRS</shortName>
    </alternativeName>
</protein>
<dbReference type="InterPro" id="IPR036754">
    <property type="entry name" value="YbaK/aa-tRNA-synt-asso_dom_sf"/>
</dbReference>
<dbReference type="AlphaFoldDB" id="A0A832MNN6"/>
<evidence type="ECO:0000313" key="14">
    <source>
        <dbReference type="EMBL" id="HGZ80329.1"/>
    </source>
</evidence>
<dbReference type="GO" id="GO:0002161">
    <property type="term" value="F:aminoacyl-tRNA deacylase activity"/>
    <property type="evidence" value="ECO:0007669"/>
    <property type="project" value="InterPro"/>
</dbReference>
<comment type="function">
    <text evidence="10 12">Catalyzes the attachment of proline to tRNA(Pro) in a two-step reaction: proline is first activated by ATP to form Pro-AMP and then transferred to the acceptor end of tRNA(Pro). As ProRS can inadvertently accommodate and process non-cognate amino acids such as alanine and cysteine, to avoid such errors it has two additional distinct editing activities against alanine. One activity is designated as 'pretransfer' editing and involves the tRNA(Pro)-independent hydrolysis of activated Ala-AMP. The other activity is designated 'posttransfer' editing and involves deacylation of mischarged Ala-tRNA(Pro). The misacylated Cys-tRNA(Pro) is not edited by ProRS.</text>
</comment>
<feature type="domain" description="Aminoacyl-transfer RNA synthetases class-II family profile" evidence="13">
    <location>
        <begin position="51"/>
        <end position="463"/>
    </location>
</feature>
<comment type="catalytic activity">
    <reaction evidence="9 12">
        <text>tRNA(Pro) + L-proline + ATP = L-prolyl-tRNA(Pro) + AMP + diphosphate</text>
        <dbReference type="Rhea" id="RHEA:14305"/>
        <dbReference type="Rhea" id="RHEA-COMP:9700"/>
        <dbReference type="Rhea" id="RHEA-COMP:9702"/>
        <dbReference type="ChEBI" id="CHEBI:30616"/>
        <dbReference type="ChEBI" id="CHEBI:33019"/>
        <dbReference type="ChEBI" id="CHEBI:60039"/>
        <dbReference type="ChEBI" id="CHEBI:78442"/>
        <dbReference type="ChEBI" id="CHEBI:78532"/>
        <dbReference type="ChEBI" id="CHEBI:456215"/>
        <dbReference type="EC" id="6.1.1.15"/>
    </reaction>
</comment>
<dbReference type="InterPro" id="IPR004154">
    <property type="entry name" value="Anticodon-bd"/>
</dbReference>
<dbReference type="InterPro" id="IPR002314">
    <property type="entry name" value="aa-tRNA-synt_IIb"/>
</dbReference>
<dbReference type="FunFam" id="3.30.930.10:FF:000066">
    <property type="entry name" value="Proline--tRNA ligase"/>
    <property type="match status" value="1"/>
</dbReference>
<evidence type="ECO:0000256" key="1">
    <source>
        <dbReference type="ARBA" id="ARBA00004496"/>
    </source>
</evidence>
<evidence type="ECO:0000256" key="12">
    <source>
        <dbReference type="HAMAP-Rule" id="MF_01569"/>
    </source>
</evidence>
<dbReference type="SUPFAM" id="SSF52954">
    <property type="entry name" value="Class II aaRS ABD-related"/>
    <property type="match status" value="1"/>
</dbReference>
<dbReference type="InterPro" id="IPR045864">
    <property type="entry name" value="aa-tRNA-synth_II/BPL/LPL"/>
</dbReference>
<dbReference type="Pfam" id="PF03129">
    <property type="entry name" value="HGTP_anticodon"/>
    <property type="match status" value="1"/>
</dbReference>
<dbReference type="PROSITE" id="PS50862">
    <property type="entry name" value="AA_TRNA_LIGASE_II"/>
    <property type="match status" value="1"/>
</dbReference>
<comment type="similarity">
    <text evidence="11 12">Belongs to the class-II aminoacyl-tRNA synthetase family. ProS type 1 subfamily.</text>
</comment>
<dbReference type="GO" id="GO:0006433">
    <property type="term" value="P:prolyl-tRNA aminoacylation"/>
    <property type="evidence" value="ECO:0007669"/>
    <property type="project" value="UniProtKB-UniRule"/>
</dbReference>
<comment type="caution">
    <text evidence="14">The sequence shown here is derived from an EMBL/GenBank/DDBJ whole genome shotgun (WGS) entry which is preliminary data.</text>
</comment>
<dbReference type="PRINTS" id="PR01046">
    <property type="entry name" value="TRNASYNTHPRO"/>
</dbReference>
<evidence type="ECO:0000256" key="4">
    <source>
        <dbReference type="ARBA" id="ARBA00022598"/>
    </source>
</evidence>
<reference evidence="14" key="1">
    <citation type="journal article" date="2020" name="mSystems">
        <title>Genome- and Community-Level Interaction Insights into Carbon Utilization and Element Cycling Functions of Hydrothermarchaeota in Hydrothermal Sediment.</title>
        <authorList>
            <person name="Zhou Z."/>
            <person name="Liu Y."/>
            <person name="Xu W."/>
            <person name="Pan J."/>
            <person name="Luo Z.H."/>
            <person name="Li M."/>
        </authorList>
    </citation>
    <scope>NUCLEOTIDE SEQUENCE [LARGE SCALE GENOMIC DNA]</scope>
    <source>
        <strain evidence="14">SpSt-86</strain>
    </source>
</reference>
<accession>A0A832MNN6</accession>
<dbReference type="InterPro" id="IPR044140">
    <property type="entry name" value="ProRS_anticodon_short"/>
</dbReference>
<evidence type="ECO:0000256" key="2">
    <source>
        <dbReference type="ARBA" id="ARBA00011738"/>
    </source>
</evidence>
<proteinExistence type="inferred from homology"/>
<dbReference type="InterPro" id="IPR050062">
    <property type="entry name" value="Pro-tRNA_synthetase"/>
</dbReference>
<evidence type="ECO:0000256" key="5">
    <source>
        <dbReference type="ARBA" id="ARBA00022741"/>
    </source>
</evidence>
<dbReference type="CDD" id="cd00861">
    <property type="entry name" value="ProRS_anticodon_short"/>
    <property type="match status" value="1"/>
</dbReference>
<dbReference type="PANTHER" id="PTHR42753:SF2">
    <property type="entry name" value="PROLINE--TRNA LIGASE"/>
    <property type="match status" value="1"/>
</dbReference>
<sequence>MRFSQLYAPTVKEAPADAEVVSHALLYRAGFIRKAAAGVYTYLPLAKRTLSKIENIVREEMNKIGAQEISMPIIHPAELWQMTGRWDDYGDEMMKLKDRHGRDFALGPTHEEMVTFLVKDEVRSYKQLPLFLYQIGPKYRDEIRPRFGLLRAREFIMKDGYSFHDSEESLDEAYKACSDAYSKIVERINLKYMIVEAASGAIGGSQSHEFVSFAQVGETNLLRCNNCGYSSSDEQAPYRGEYEKIEEDEKPIQLVHTPNVRTVQQVADFLSVEPKRIVKSLLFVGRNGFVMALIQGDRELNVEKLKVFMKDQSLRLATPDEVFETFKVPIGFVGPVGVNVPIVADHGVRHLKNVVVGGMKEDYHYVNANVGRDFNPDHYTDLVLVVENDPCPVCGKPLQAMKGIELGHVFKLGTKYSQSMGAYYMDREGNLKPFIMGCYGWGVSRTMAAVVEQLNDEDGIIWPRSIAPYEVIVTVVSMNDERQKKFAESLYRELNNKGIEALLDDREISPGMKFKDADLIGFPLRITVGKSLQDGFVELKLRNEKNQTRIEADVSKVVQTCVNMLDSYDPQRGR</sequence>
<comment type="subunit">
    <text evidence="2 12">Homodimer.</text>
</comment>
<dbReference type="PANTHER" id="PTHR42753">
    <property type="entry name" value="MITOCHONDRIAL RIBOSOME PROTEIN L39/PROLYL-TRNA LIGASE FAMILY MEMBER"/>
    <property type="match status" value="1"/>
</dbReference>
<dbReference type="NCBIfam" id="NF006625">
    <property type="entry name" value="PRK09194.1"/>
    <property type="match status" value="1"/>
</dbReference>
<dbReference type="InterPro" id="IPR002316">
    <property type="entry name" value="Pro-tRNA-ligase_IIa"/>
</dbReference>
<dbReference type="EMBL" id="DTKQ01000057">
    <property type="protein sequence ID" value="HGZ80329.1"/>
    <property type="molecule type" value="Genomic_DNA"/>
</dbReference>
<dbReference type="Gene3D" id="3.30.930.10">
    <property type="entry name" value="Bira Bifunctional Protein, Domain 2"/>
    <property type="match status" value="2"/>
</dbReference>